<dbReference type="InterPro" id="IPR052432">
    <property type="entry name" value="PITP/CRAL-TRIO"/>
</dbReference>
<dbReference type="CDD" id="cd00170">
    <property type="entry name" value="SEC14"/>
    <property type="match status" value="1"/>
</dbReference>
<evidence type="ECO:0000259" key="2">
    <source>
        <dbReference type="PROSITE" id="PS50191"/>
    </source>
</evidence>
<dbReference type="SUPFAM" id="SSF52087">
    <property type="entry name" value="CRAL/TRIO domain"/>
    <property type="match status" value="1"/>
</dbReference>
<dbReference type="AlphaFoldDB" id="A0A9P5PSI6"/>
<organism evidence="3 4">
    <name type="scientific">Rhodocollybia butyracea</name>
    <dbReference type="NCBI Taxonomy" id="206335"/>
    <lineage>
        <taxon>Eukaryota</taxon>
        <taxon>Fungi</taxon>
        <taxon>Dikarya</taxon>
        <taxon>Basidiomycota</taxon>
        <taxon>Agaricomycotina</taxon>
        <taxon>Agaricomycetes</taxon>
        <taxon>Agaricomycetidae</taxon>
        <taxon>Agaricales</taxon>
        <taxon>Marasmiineae</taxon>
        <taxon>Omphalotaceae</taxon>
        <taxon>Rhodocollybia</taxon>
    </lineage>
</organism>
<accession>A0A9P5PSI6</accession>
<gene>
    <name evidence="3" type="ORF">BDP27DRAFT_1422581</name>
</gene>
<dbReference type="PANTHER" id="PTHR46590:SF4">
    <property type="entry name" value="CRAL-TRIO DOMAIN-CONTAINING PROTEIN"/>
    <property type="match status" value="1"/>
</dbReference>
<comment type="caution">
    <text evidence="3">The sequence shown here is derived from an EMBL/GenBank/DDBJ whole genome shotgun (WGS) entry which is preliminary data.</text>
</comment>
<dbReference type="PANTHER" id="PTHR46590">
    <property type="entry name" value="PHOSPHATIDYLINOSITOL TRANSFER PROTEIN CSR1-RELATED"/>
    <property type="match status" value="1"/>
</dbReference>
<feature type="domain" description="CRAL-TRIO" evidence="2">
    <location>
        <begin position="107"/>
        <end position="260"/>
    </location>
</feature>
<feature type="region of interest" description="Disordered" evidence="1">
    <location>
        <begin position="270"/>
        <end position="297"/>
    </location>
</feature>
<sequence>MDIRLLLQANCERLLEQYEANMKLVQELQSTLIEDVLPSVAGELSLDLDQINWAKEWLEDTQTIFQILRREKFTRSFAIESIRKNLLWRFQKLWPLGPETHPSNLHFLPPDVRDPFGRPIIIIRALGFKNPSGEYAPLLIHTMEQLRLHLQMLNSAFDHTPTTLQYIVLFDVKELSVKTLNIDMISWVLRDLIPRFPGMLAAVFMVNSAWTHSGMWNIVKRVLPASAVSRVFFSSPQELVAYFTPSSLPKDYGGYLPSLNACSSGTATIGRTSTPPYPEKGEPNLPSNMTKAASSSPVPLSPTSQLNPFFGYPALNYHGHSSLHHGRRRKRDLLRTLAALFWLRWRQPITLCLWLVALLFAGRLWFRKWVLHSSSGLALLKTWLVSSLM</sequence>
<reference evidence="3" key="1">
    <citation type="submission" date="2020-11" db="EMBL/GenBank/DDBJ databases">
        <authorList>
            <consortium name="DOE Joint Genome Institute"/>
            <person name="Ahrendt S."/>
            <person name="Riley R."/>
            <person name="Andreopoulos W."/>
            <person name="Labutti K."/>
            <person name="Pangilinan J."/>
            <person name="Ruiz-Duenas F.J."/>
            <person name="Barrasa J.M."/>
            <person name="Sanchez-Garcia M."/>
            <person name="Camarero S."/>
            <person name="Miyauchi S."/>
            <person name="Serrano A."/>
            <person name="Linde D."/>
            <person name="Babiker R."/>
            <person name="Drula E."/>
            <person name="Ayuso-Fernandez I."/>
            <person name="Pacheco R."/>
            <person name="Padilla G."/>
            <person name="Ferreira P."/>
            <person name="Barriuso J."/>
            <person name="Kellner H."/>
            <person name="Castanera R."/>
            <person name="Alfaro M."/>
            <person name="Ramirez L."/>
            <person name="Pisabarro A.G."/>
            <person name="Kuo A."/>
            <person name="Tritt A."/>
            <person name="Lipzen A."/>
            <person name="He G."/>
            <person name="Yan M."/>
            <person name="Ng V."/>
            <person name="Cullen D."/>
            <person name="Martin F."/>
            <person name="Rosso M.-N."/>
            <person name="Henrissat B."/>
            <person name="Hibbett D."/>
            <person name="Martinez A.T."/>
            <person name="Grigoriev I.V."/>
        </authorList>
    </citation>
    <scope>NUCLEOTIDE SEQUENCE</scope>
    <source>
        <strain evidence="3">AH 40177</strain>
    </source>
</reference>
<dbReference type="InterPro" id="IPR001251">
    <property type="entry name" value="CRAL-TRIO_dom"/>
</dbReference>
<feature type="compositionally biased region" description="Polar residues" evidence="1">
    <location>
        <begin position="285"/>
        <end position="297"/>
    </location>
</feature>
<dbReference type="Proteomes" id="UP000772434">
    <property type="component" value="Unassembled WGS sequence"/>
</dbReference>
<evidence type="ECO:0000256" key="1">
    <source>
        <dbReference type="SAM" id="MobiDB-lite"/>
    </source>
</evidence>
<dbReference type="PROSITE" id="PS50191">
    <property type="entry name" value="CRAL_TRIO"/>
    <property type="match status" value="1"/>
</dbReference>
<dbReference type="Gene3D" id="3.40.525.10">
    <property type="entry name" value="CRAL-TRIO lipid binding domain"/>
    <property type="match status" value="1"/>
</dbReference>
<dbReference type="OrthoDB" id="75724at2759"/>
<proteinExistence type="predicted"/>
<dbReference type="InterPro" id="IPR036865">
    <property type="entry name" value="CRAL-TRIO_dom_sf"/>
</dbReference>
<keyword evidence="4" id="KW-1185">Reference proteome</keyword>
<dbReference type="EMBL" id="JADNRY010000069">
    <property type="protein sequence ID" value="KAF9067722.1"/>
    <property type="molecule type" value="Genomic_DNA"/>
</dbReference>
<dbReference type="Pfam" id="PF00650">
    <property type="entry name" value="CRAL_TRIO"/>
    <property type="match status" value="1"/>
</dbReference>
<dbReference type="SMART" id="SM00516">
    <property type="entry name" value="SEC14"/>
    <property type="match status" value="1"/>
</dbReference>
<evidence type="ECO:0000313" key="4">
    <source>
        <dbReference type="Proteomes" id="UP000772434"/>
    </source>
</evidence>
<protein>
    <submittedName>
        <fullName evidence="3">CRAL-TRIO domain-containing protein</fullName>
    </submittedName>
</protein>
<evidence type="ECO:0000313" key="3">
    <source>
        <dbReference type="EMBL" id="KAF9067722.1"/>
    </source>
</evidence>
<name>A0A9P5PSI6_9AGAR</name>